<reference evidence="1 2" key="1">
    <citation type="journal article" date="2018" name="Sci. Rep.">
        <title>Genomic signatures of local adaptation to the degree of environmental predictability in rotifers.</title>
        <authorList>
            <person name="Franch-Gras L."/>
            <person name="Hahn C."/>
            <person name="Garcia-Roger E.M."/>
            <person name="Carmona M.J."/>
            <person name="Serra M."/>
            <person name="Gomez A."/>
        </authorList>
    </citation>
    <scope>NUCLEOTIDE SEQUENCE [LARGE SCALE GENOMIC DNA]</scope>
    <source>
        <strain evidence="1">HYR1</strain>
    </source>
</reference>
<sequence>MLLQNQPRFLLAMEHGQEILDASIQQIENTQILISQKFYQCYLSLRPSLLQPNEQLYQSTTMFNMIEFNSNILLYSFGSPLPT</sequence>
<proteinExistence type="predicted"/>
<protein>
    <submittedName>
        <fullName evidence="1">Uncharacterized protein</fullName>
    </submittedName>
</protein>
<keyword evidence="2" id="KW-1185">Reference proteome</keyword>
<dbReference type="AlphaFoldDB" id="A0A3M7SRY5"/>
<dbReference type="Proteomes" id="UP000276133">
    <property type="component" value="Unassembled WGS sequence"/>
</dbReference>
<gene>
    <name evidence="1" type="ORF">BpHYR1_047577</name>
</gene>
<organism evidence="1 2">
    <name type="scientific">Brachionus plicatilis</name>
    <name type="common">Marine rotifer</name>
    <name type="synonym">Brachionus muelleri</name>
    <dbReference type="NCBI Taxonomy" id="10195"/>
    <lineage>
        <taxon>Eukaryota</taxon>
        <taxon>Metazoa</taxon>
        <taxon>Spiralia</taxon>
        <taxon>Gnathifera</taxon>
        <taxon>Rotifera</taxon>
        <taxon>Eurotatoria</taxon>
        <taxon>Monogononta</taxon>
        <taxon>Pseudotrocha</taxon>
        <taxon>Ploima</taxon>
        <taxon>Brachionidae</taxon>
        <taxon>Brachionus</taxon>
    </lineage>
</organism>
<accession>A0A3M7SRY5</accession>
<evidence type="ECO:0000313" key="1">
    <source>
        <dbReference type="EMBL" id="RNA38469.1"/>
    </source>
</evidence>
<comment type="caution">
    <text evidence="1">The sequence shown here is derived from an EMBL/GenBank/DDBJ whole genome shotgun (WGS) entry which is preliminary data.</text>
</comment>
<dbReference type="EMBL" id="REGN01000870">
    <property type="protein sequence ID" value="RNA38469.1"/>
    <property type="molecule type" value="Genomic_DNA"/>
</dbReference>
<name>A0A3M7SRY5_BRAPC</name>
<evidence type="ECO:0000313" key="2">
    <source>
        <dbReference type="Proteomes" id="UP000276133"/>
    </source>
</evidence>